<dbReference type="AlphaFoldDB" id="A0A1K1MCA6"/>
<protein>
    <submittedName>
        <fullName evidence="2">Uncharacterized protein</fullName>
    </submittedName>
</protein>
<reference evidence="2 3" key="1">
    <citation type="submission" date="2016-11" db="EMBL/GenBank/DDBJ databases">
        <authorList>
            <person name="Jaros S."/>
            <person name="Januszkiewicz K."/>
            <person name="Wedrychowicz H."/>
        </authorList>
    </citation>
    <scope>NUCLEOTIDE SEQUENCE [LARGE SCALE GENOMIC DNA]</scope>
    <source>
        <strain evidence="2 3">YL228</strain>
    </source>
</reference>
<feature type="transmembrane region" description="Helical" evidence="1">
    <location>
        <begin position="73"/>
        <end position="97"/>
    </location>
</feature>
<feature type="transmembrane region" description="Helical" evidence="1">
    <location>
        <begin position="6"/>
        <end position="27"/>
    </location>
</feature>
<evidence type="ECO:0000256" key="1">
    <source>
        <dbReference type="SAM" id="Phobius"/>
    </source>
</evidence>
<keyword evidence="1" id="KW-1133">Transmembrane helix</keyword>
<organism evidence="2 3">
    <name type="scientific">Ruminococcus flavefaciens</name>
    <dbReference type="NCBI Taxonomy" id="1265"/>
    <lineage>
        <taxon>Bacteria</taxon>
        <taxon>Bacillati</taxon>
        <taxon>Bacillota</taxon>
        <taxon>Clostridia</taxon>
        <taxon>Eubacteriales</taxon>
        <taxon>Oscillospiraceae</taxon>
        <taxon>Ruminococcus</taxon>
    </lineage>
</organism>
<keyword evidence="1" id="KW-0812">Transmembrane</keyword>
<sequence>MINYIIFGVLAAICFVSIIAVAAEYVVPKNTGAGRVIRAVRIRLREKSRTSFCVSAIVILIFALAAGDDEMRIILAALAVMLLTLIVLHPEDFLSIFRHRRKAGKKKRLGLTPKLAGEVPEARLAKVLEPIEIENEKGNE</sequence>
<feature type="transmembrane region" description="Helical" evidence="1">
    <location>
        <begin position="48"/>
        <end position="67"/>
    </location>
</feature>
<dbReference type="EMBL" id="FPIP01000002">
    <property type="protein sequence ID" value="SFW20749.1"/>
    <property type="molecule type" value="Genomic_DNA"/>
</dbReference>
<dbReference type="Proteomes" id="UP000183461">
    <property type="component" value="Unassembled WGS sequence"/>
</dbReference>
<proteinExistence type="predicted"/>
<name>A0A1K1MCA6_RUMFL</name>
<accession>A0A1K1MCA6</accession>
<evidence type="ECO:0000313" key="2">
    <source>
        <dbReference type="EMBL" id="SFW20749.1"/>
    </source>
</evidence>
<keyword evidence="1" id="KW-0472">Membrane</keyword>
<gene>
    <name evidence="2" type="ORF">SAMN02910280_1054</name>
</gene>
<evidence type="ECO:0000313" key="3">
    <source>
        <dbReference type="Proteomes" id="UP000183461"/>
    </source>
</evidence>
<dbReference type="RefSeq" id="WP_072299427.1">
    <property type="nucleotide sequence ID" value="NZ_FPIP01000002.1"/>
</dbReference>